<dbReference type="InterPro" id="IPR001584">
    <property type="entry name" value="Integrase_cat-core"/>
</dbReference>
<evidence type="ECO:0000256" key="2">
    <source>
        <dbReference type="SAM" id="MobiDB-lite"/>
    </source>
</evidence>
<dbReference type="STRING" id="1077348.A0A2G8RZJ0"/>
<dbReference type="PANTHER" id="PTHR37984:SF5">
    <property type="entry name" value="PROTEIN NYNRIN-LIKE"/>
    <property type="match status" value="1"/>
</dbReference>
<gene>
    <name evidence="4" type="ORF">GSI_10074</name>
</gene>
<dbReference type="GO" id="GO:0003723">
    <property type="term" value="F:RNA binding"/>
    <property type="evidence" value="ECO:0007669"/>
    <property type="project" value="UniProtKB-KW"/>
</dbReference>
<dbReference type="InterPro" id="IPR036397">
    <property type="entry name" value="RNaseH_sf"/>
</dbReference>
<comment type="caution">
    <text evidence="4">The sequence shown here is derived from an EMBL/GenBank/DDBJ whole genome shotgun (WGS) entry which is preliminary data.</text>
</comment>
<accession>A0A2G8RZJ0</accession>
<dbReference type="InterPro" id="IPR056924">
    <property type="entry name" value="SH3_Tf2-1"/>
</dbReference>
<evidence type="ECO:0000313" key="5">
    <source>
        <dbReference type="Proteomes" id="UP000230002"/>
    </source>
</evidence>
<dbReference type="Pfam" id="PF24626">
    <property type="entry name" value="SH3_Tf2-1"/>
    <property type="match status" value="1"/>
</dbReference>
<dbReference type="InterPro" id="IPR016197">
    <property type="entry name" value="Chromo-like_dom_sf"/>
</dbReference>
<feature type="region of interest" description="Disordered" evidence="2">
    <location>
        <begin position="640"/>
        <end position="699"/>
    </location>
</feature>
<evidence type="ECO:0000259" key="3">
    <source>
        <dbReference type="PROSITE" id="PS50994"/>
    </source>
</evidence>
<dbReference type="GO" id="GO:0015074">
    <property type="term" value="P:DNA integration"/>
    <property type="evidence" value="ECO:0007669"/>
    <property type="project" value="InterPro"/>
</dbReference>
<keyword evidence="1" id="KW-0694">RNA-binding</keyword>
<protein>
    <recommendedName>
        <fullName evidence="3">Integrase catalytic domain-containing protein</fullName>
    </recommendedName>
</protein>
<organism evidence="4 5">
    <name type="scientific">Ganoderma sinense ZZ0214-1</name>
    <dbReference type="NCBI Taxonomy" id="1077348"/>
    <lineage>
        <taxon>Eukaryota</taxon>
        <taxon>Fungi</taxon>
        <taxon>Dikarya</taxon>
        <taxon>Basidiomycota</taxon>
        <taxon>Agaricomycotina</taxon>
        <taxon>Agaricomycetes</taxon>
        <taxon>Polyporales</taxon>
        <taxon>Polyporaceae</taxon>
        <taxon>Ganoderma</taxon>
    </lineage>
</organism>
<dbReference type="PANTHER" id="PTHR37984">
    <property type="entry name" value="PROTEIN CBG26694"/>
    <property type="match status" value="1"/>
</dbReference>
<feature type="compositionally biased region" description="Gly residues" evidence="2">
    <location>
        <begin position="584"/>
        <end position="593"/>
    </location>
</feature>
<dbReference type="SUPFAM" id="SSF54160">
    <property type="entry name" value="Chromo domain-like"/>
    <property type="match status" value="1"/>
</dbReference>
<feature type="region of interest" description="Disordered" evidence="2">
    <location>
        <begin position="528"/>
        <end position="624"/>
    </location>
</feature>
<sequence>MAEVIFDHVYKLHGLPERIISDRDSLFTSIFWRTLHALLGTELRLSSSFHPQTDGATERANRTMTQMLRQCVRPDQKDWVLHLPAIELAMNMARSETTGFSPFYLNYGQLPRSLVWQAESPYPGVTAFAARMKAAIMAAHDAIIGARIAQTEQANKKRRKAMFQEGDLVYLSTKNLTIPKGRARKLAPKFLGPFRITKVIVEGATYKLDLPHEMLARGLVNAFHASLLRPHYPSDDRRFPGRLYHQIPGFGENPREWAVDRILSHVGRGSEAEFEVQWSTGDVTWVPHADIQHLQALSEYLEALGVLNVGKLRVAPAPIGSSSTSPPNEGGPDLALNAVRVQLWDAAELENFVLGDRGDIAHYLGYKESVICAEGSNTGPQTFHHHPPELATTDMAPANPNAYNTEDWARWELYAQQLHAHFRGQGRHPGDPPEGYREVYTTRHLYAPLPENRPVPVLQAPNNQGPPQFQGMRGVAMSEDAFAALLQQSNHCANLITRFAENMQNPRPARPARPVTIVTPAPIAPVAPRAHLAGRGRGYGQRGGHRGRGGYNGGRGHAQPPPPPPRGGGLLGRMDRTGLRVQGQRGGRGGGTHSRGRRGGQDRHDRDGGPSGGNAGEPHVDDDSMRRVLDVLADIFGEAGLEDRRQDAVDDPMDVDALHAGGAEPQALDNGNSGRQRSVSPEVESVSKEIRSFEDEGRF</sequence>
<keyword evidence="5" id="KW-1185">Reference proteome</keyword>
<dbReference type="InterPro" id="IPR012337">
    <property type="entry name" value="RNaseH-like_sf"/>
</dbReference>
<dbReference type="OrthoDB" id="2713066at2759"/>
<dbReference type="Proteomes" id="UP000230002">
    <property type="component" value="Unassembled WGS sequence"/>
</dbReference>
<dbReference type="AlphaFoldDB" id="A0A2G8RZJ0"/>
<evidence type="ECO:0000256" key="1">
    <source>
        <dbReference type="ARBA" id="ARBA00022884"/>
    </source>
</evidence>
<dbReference type="EMBL" id="AYKW01000034">
    <property type="protein sequence ID" value="PIL26936.1"/>
    <property type="molecule type" value="Genomic_DNA"/>
</dbReference>
<dbReference type="Gene3D" id="3.30.420.10">
    <property type="entry name" value="Ribonuclease H-like superfamily/Ribonuclease H"/>
    <property type="match status" value="1"/>
</dbReference>
<proteinExistence type="predicted"/>
<dbReference type="CDD" id="cd00024">
    <property type="entry name" value="CD_CSD"/>
    <property type="match status" value="1"/>
</dbReference>
<feature type="compositionally biased region" description="Basic and acidic residues" evidence="2">
    <location>
        <begin position="599"/>
        <end position="608"/>
    </location>
</feature>
<dbReference type="GO" id="GO:0005634">
    <property type="term" value="C:nucleus"/>
    <property type="evidence" value="ECO:0007669"/>
    <property type="project" value="UniProtKB-ARBA"/>
</dbReference>
<dbReference type="PROSITE" id="PS50994">
    <property type="entry name" value="INTEGRASE"/>
    <property type="match status" value="1"/>
</dbReference>
<dbReference type="SUPFAM" id="SSF53098">
    <property type="entry name" value="Ribonuclease H-like"/>
    <property type="match status" value="1"/>
</dbReference>
<name>A0A2G8RZJ0_9APHY</name>
<feature type="domain" description="Integrase catalytic" evidence="3">
    <location>
        <begin position="1"/>
        <end position="110"/>
    </location>
</feature>
<feature type="compositionally biased region" description="Basic and acidic residues" evidence="2">
    <location>
        <begin position="685"/>
        <end position="699"/>
    </location>
</feature>
<reference evidence="4 5" key="1">
    <citation type="journal article" date="2015" name="Sci. Rep.">
        <title>Chromosome-level genome map provides insights into diverse defense mechanisms in the medicinal fungus Ganoderma sinense.</title>
        <authorList>
            <person name="Zhu Y."/>
            <person name="Xu J."/>
            <person name="Sun C."/>
            <person name="Zhou S."/>
            <person name="Xu H."/>
            <person name="Nelson D.R."/>
            <person name="Qian J."/>
            <person name="Song J."/>
            <person name="Luo H."/>
            <person name="Xiang L."/>
            <person name="Li Y."/>
            <person name="Xu Z."/>
            <person name="Ji A."/>
            <person name="Wang L."/>
            <person name="Lu S."/>
            <person name="Hayward A."/>
            <person name="Sun W."/>
            <person name="Li X."/>
            <person name="Schwartz D.C."/>
            <person name="Wang Y."/>
            <person name="Chen S."/>
        </authorList>
    </citation>
    <scope>NUCLEOTIDE SEQUENCE [LARGE SCALE GENOMIC DNA]</scope>
    <source>
        <strain evidence="4 5">ZZ0214-1</strain>
    </source>
</reference>
<dbReference type="InterPro" id="IPR050951">
    <property type="entry name" value="Retrovirus_Pol_polyprotein"/>
</dbReference>
<evidence type="ECO:0000313" key="4">
    <source>
        <dbReference type="EMBL" id="PIL26936.1"/>
    </source>
</evidence>